<name>A0A926N7A1_9BACL</name>
<proteinExistence type="predicted"/>
<gene>
    <name evidence="1" type="ORF">IC620_12720</name>
</gene>
<protein>
    <submittedName>
        <fullName evidence="1">Uncharacterized protein</fullName>
    </submittedName>
</protein>
<dbReference type="AlphaFoldDB" id="A0A926N7A1"/>
<accession>A0A926N7A1</accession>
<dbReference type="Proteomes" id="UP000661691">
    <property type="component" value="Unassembled WGS sequence"/>
</dbReference>
<keyword evidence="2" id="KW-1185">Reference proteome</keyword>
<dbReference type="RefSeq" id="WP_191142373.1">
    <property type="nucleotide sequence ID" value="NZ_JACXAH010000020.1"/>
</dbReference>
<sequence>MKNGREKAMACSGINLIKNGGFTTGLKGWQGKHIYLVPNPLRASDQAVLMGYNSVRSYIRQKVRVRKKLESQCNYYLYFRLFNISNKSEPALLYATVAYWSPDNRPLRATPLILKPPKTTSWFQYFSIIPAPPPQPVKIVTVHFTLVRGTLFLDYLRLASHPILSVNQVVEEKLFSVAEG</sequence>
<evidence type="ECO:0000313" key="2">
    <source>
        <dbReference type="Proteomes" id="UP000661691"/>
    </source>
</evidence>
<evidence type="ECO:0000313" key="1">
    <source>
        <dbReference type="EMBL" id="MBD1373211.1"/>
    </source>
</evidence>
<comment type="caution">
    <text evidence="1">The sequence shown here is derived from an EMBL/GenBank/DDBJ whole genome shotgun (WGS) entry which is preliminary data.</text>
</comment>
<dbReference type="EMBL" id="JACXAH010000020">
    <property type="protein sequence ID" value="MBD1373211.1"/>
    <property type="molecule type" value="Genomic_DNA"/>
</dbReference>
<dbReference type="Gene3D" id="2.60.120.260">
    <property type="entry name" value="Galactose-binding domain-like"/>
    <property type="match status" value="1"/>
</dbReference>
<reference evidence="1" key="1">
    <citation type="submission" date="2020-09" db="EMBL/GenBank/DDBJ databases">
        <title>A novel bacterium of genus Hazenella, isolated from South China Sea.</title>
        <authorList>
            <person name="Huang H."/>
            <person name="Mo K."/>
            <person name="Hu Y."/>
        </authorList>
    </citation>
    <scope>NUCLEOTIDE SEQUENCE</scope>
    <source>
        <strain evidence="1">IB182357</strain>
    </source>
</reference>
<organism evidence="1 2">
    <name type="scientific">Polycladospora coralii</name>
    <dbReference type="NCBI Taxonomy" id="2771432"/>
    <lineage>
        <taxon>Bacteria</taxon>
        <taxon>Bacillati</taxon>
        <taxon>Bacillota</taxon>
        <taxon>Bacilli</taxon>
        <taxon>Bacillales</taxon>
        <taxon>Thermoactinomycetaceae</taxon>
        <taxon>Polycladospora</taxon>
    </lineage>
</organism>